<keyword evidence="6" id="KW-0808">Transferase</keyword>
<keyword evidence="8" id="KW-0547">Nucleotide-binding</keyword>
<dbReference type="InterPro" id="IPR050428">
    <property type="entry name" value="TCS_sensor_his_kinase"/>
</dbReference>
<dbReference type="PANTHER" id="PTHR45436">
    <property type="entry name" value="SENSOR HISTIDINE KINASE YKOH"/>
    <property type="match status" value="1"/>
</dbReference>
<dbReference type="InterPro" id="IPR036097">
    <property type="entry name" value="HisK_dim/P_sf"/>
</dbReference>
<evidence type="ECO:0000259" key="16">
    <source>
        <dbReference type="PROSITE" id="PS50109"/>
    </source>
</evidence>
<evidence type="ECO:0000256" key="11">
    <source>
        <dbReference type="ARBA" id="ARBA00022989"/>
    </source>
</evidence>
<dbReference type="EC" id="2.7.13.3" evidence="3"/>
<keyword evidence="4" id="KW-1003">Cell membrane</keyword>
<dbReference type="CDD" id="cd06225">
    <property type="entry name" value="HAMP"/>
    <property type="match status" value="1"/>
</dbReference>
<evidence type="ECO:0000256" key="13">
    <source>
        <dbReference type="ARBA" id="ARBA00023136"/>
    </source>
</evidence>
<evidence type="ECO:0000256" key="1">
    <source>
        <dbReference type="ARBA" id="ARBA00000085"/>
    </source>
</evidence>
<dbReference type="AlphaFoldDB" id="A0A927BYB0"/>
<comment type="caution">
    <text evidence="18">The sequence shown here is derived from an EMBL/GenBank/DDBJ whole genome shotgun (WGS) entry which is preliminary data.</text>
</comment>
<dbReference type="InterPro" id="IPR003594">
    <property type="entry name" value="HATPase_dom"/>
</dbReference>
<evidence type="ECO:0000259" key="17">
    <source>
        <dbReference type="PROSITE" id="PS50885"/>
    </source>
</evidence>
<gene>
    <name evidence="18" type="ORF">IDH44_21260</name>
</gene>
<dbReference type="Gene3D" id="6.10.340.10">
    <property type="match status" value="1"/>
</dbReference>
<evidence type="ECO:0000256" key="8">
    <source>
        <dbReference type="ARBA" id="ARBA00022741"/>
    </source>
</evidence>
<evidence type="ECO:0000256" key="4">
    <source>
        <dbReference type="ARBA" id="ARBA00022475"/>
    </source>
</evidence>
<dbReference type="GO" id="GO:0005524">
    <property type="term" value="F:ATP binding"/>
    <property type="evidence" value="ECO:0007669"/>
    <property type="project" value="UniProtKB-KW"/>
</dbReference>
<dbReference type="InterPro" id="IPR005467">
    <property type="entry name" value="His_kinase_dom"/>
</dbReference>
<evidence type="ECO:0000256" key="3">
    <source>
        <dbReference type="ARBA" id="ARBA00012438"/>
    </source>
</evidence>
<feature type="domain" description="Histidine kinase" evidence="16">
    <location>
        <begin position="239"/>
        <end position="450"/>
    </location>
</feature>
<dbReference type="SMART" id="SM00388">
    <property type="entry name" value="HisKA"/>
    <property type="match status" value="1"/>
</dbReference>
<evidence type="ECO:0000256" key="12">
    <source>
        <dbReference type="ARBA" id="ARBA00023012"/>
    </source>
</evidence>
<protein>
    <recommendedName>
        <fullName evidence="3">histidine kinase</fullName>
        <ecNumber evidence="3">2.7.13.3</ecNumber>
    </recommendedName>
</protein>
<dbReference type="Gene3D" id="1.10.287.130">
    <property type="match status" value="1"/>
</dbReference>
<evidence type="ECO:0000313" key="18">
    <source>
        <dbReference type="EMBL" id="MBD2847729.1"/>
    </source>
</evidence>
<feature type="domain" description="HAMP" evidence="17">
    <location>
        <begin position="177"/>
        <end position="231"/>
    </location>
</feature>
<dbReference type="SMART" id="SM00387">
    <property type="entry name" value="HATPase_c"/>
    <property type="match status" value="1"/>
</dbReference>
<dbReference type="GO" id="GO:0005886">
    <property type="term" value="C:plasma membrane"/>
    <property type="evidence" value="ECO:0007669"/>
    <property type="project" value="UniProtKB-SubCell"/>
</dbReference>
<keyword evidence="10" id="KW-0067">ATP-binding</keyword>
<dbReference type="PANTHER" id="PTHR45436:SF5">
    <property type="entry name" value="SENSOR HISTIDINE KINASE TRCS"/>
    <property type="match status" value="1"/>
</dbReference>
<evidence type="ECO:0000256" key="10">
    <source>
        <dbReference type="ARBA" id="ARBA00022840"/>
    </source>
</evidence>
<feature type="region of interest" description="Disordered" evidence="14">
    <location>
        <begin position="452"/>
        <end position="472"/>
    </location>
</feature>
<organism evidence="18 19">
    <name type="scientific">Paenibacillus sabuli</name>
    <dbReference type="NCBI Taxonomy" id="2772509"/>
    <lineage>
        <taxon>Bacteria</taxon>
        <taxon>Bacillati</taxon>
        <taxon>Bacillota</taxon>
        <taxon>Bacilli</taxon>
        <taxon>Bacillales</taxon>
        <taxon>Paenibacillaceae</taxon>
        <taxon>Paenibacillus</taxon>
    </lineage>
</organism>
<dbReference type="CDD" id="cd00075">
    <property type="entry name" value="HATPase"/>
    <property type="match status" value="1"/>
</dbReference>
<dbReference type="InterPro" id="IPR036890">
    <property type="entry name" value="HATPase_C_sf"/>
</dbReference>
<evidence type="ECO:0000256" key="2">
    <source>
        <dbReference type="ARBA" id="ARBA00004651"/>
    </source>
</evidence>
<dbReference type="SUPFAM" id="SSF47384">
    <property type="entry name" value="Homodimeric domain of signal transducing histidine kinase"/>
    <property type="match status" value="1"/>
</dbReference>
<dbReference type="CDD" id="cd00082">
    <property type="entry name" value="HisKA"/>
    <property type="match status" value="1"/>
</dbReference>
<proteinExistence type="predicted"/>
<accession>A0A927BYB0</accession>
<keyword evidence="5" id="KW-0597">Phosphoprotein</keyword>
<dbReference type="InterPro" id="IPR003660">
    <property type="entry name" value="HAMP_dom"/>
</dbReference>
<comment type="subcellular location">
    <subcellularLocation>
        <location evidence="2">Cell membrane</location>
        <topology evidence="2">Multi-pass membrane protein</topology>
    </subcellularLocation>
</comment>
<feature type="transmembrane region" description="Helical" evidence="15">
    <location>
        <begin position="7"/>
        <end position="30"/>
    </location>
</feature>
<dbReference type="RefSeq" id="WP_190920833.1">
    <property type="nucleotide sequence ID" value="NZ_JACXIZ010000044.1"/>
</dbReference>
<evidence type="ECO:0000256" key="14">
    <source>
        <dbReference type="SAM" id="MobiDB-lite"/>
    </source>
</evidence>
<dbReference type="PRINTS" id="PR00344">
    <property type="entry name" value="BCTRLSENSOR"/>
</dbReference>
<keyword evidence="19" id="KW-1185">Reference proteome</keyword>
<dbReference type="InterPro" id="IPR004358">
    <property type="entry name" value="Sig_transdc_His_kin-like_C"/>
</dbReference>
<evidence type="ECO:0000256" key="9">
    <source>
        <dbReference type="ARBA" id="ARBA00022777"/>
    </source>
</evidence>
<comment type="catalytic activity">
    <reaction evidence="1">
        <text>ATP + protein L-histidine = ADP + protein N-phospho-L-histidine.</text>
        <dbReference type="EC" id="2.7.13.3"/>
    </reaction>
</comment>
<evidence type="ECO:0000256" key="7">
    <source>
        <dbReference type="ARBA" id="ARBA00022692"/>
    </source>
</evidence>
<keyword evidence="9 18" id="KW-0418">Kinase</keyword>
<dbReference type="GO" id="GO:0000155">
    <property type="term" value="F:phosphorelay sensor kinase activity"/>
    <property type="evidence" value="ECO:0007669"/>
    <property type="project" value="InterPro"/>
</dbReference>
<feature type="transmembrane region" description="Helical" evidence="15">
    <location>
        <begin position="155"/>
        <end position="180"/>
    </location>
</feature>
<name>A0A927BYB0_9BACL</name>
<evidence type="ECO:0000256" key="15">
    <source>
        <dbReference type="SAM" id="Phobius"/>
    </source>
</evidence>
<evidence type="ECO:0000256" key="6">
    <source>
        <dbReference type="ARBA" id="ARBA00022679"/>
    </source>
</evidence>
<dbReference type="SUPFAM" id="SSF55874">
    <property type="entry name" value="ATPase domain of HSP90 chaperone/DNA topoisomerase II/histidine kinase"/>
    <property type="match status" value="1"/>
</dbReference>
<keyword evidence="12" id="KW-0902">Two-component regulatory system</keyword>
<dbReference type="PROSITE" id="PS50109">
    <property type="entry name" value="HIS_KIN"/>
    <property type="match status" value="1"/>
</dbReference>
<dbReference type="Pfam" id="PF02518">
    <property type="entry name" value="HATPase_c"/>
    <property type="match status" value="1"/>
</dbReference>
<dbReference type="Gene3D" id="3.30.565.10">
    <property type="entry name" value="Histidine kinase-like ATPase, C-terminal domain"/>
    <property type="match status" value="1"/>
</dbReference>
<keyword evidence="13 15" id="KW-0472">Membrane</keyword>
<keyword evidence="7 15" id="KW-0812">Transmembrane</keyword>
<dbReference type="Proteomes" id="UP000621560">
    <property type="component" value="Unassembled WGS sequence"/>
</dbReference>
<dbReference type="Pfam" id="PF00512">
    <property type="entry name" value="HisKA"/>
    <property type="match status" value="1"/>
</dbReference>
<sequence length="472" mass="52141">MKLRSKIYLYSAVLFAVLLIVMNIAIYYAFSTMTMRGELRQAMAEATRIAQALRESAVPGAGTELLRAYVPAQGMVRIVAEDGRTLAAVTSSEEQQLSREPAVYLPRRAVFEHRVDGRVYALSAVPIIWPDGAVVSVQLTETLAPAVDTLRVLRLVLIAVTALALVPALASAGILGRLIMRPVTAMTSTMQAIRRSGRFRKLELEEAREDELTEMGRTFNGMIELLERNFIKQERFVSDASHELKTPITIIESYASLLERRGQTHPQFFRESVEAIRTEAARMKELTETLLLLAKGGEHWKAEVARHEASALTDRSVVAFREAYGRAVELRAEPPCYVYTDPHMLRQLLFIFLDNARKYSDGPIKVEVAADTEQVAIRIIDRGAGIPKEELPKVFDRFYRVDEARGREGGGAGLGLALAVELARAVSAEIGLDSTEGVGTVATIRLPTRPPASVPRGCMNVDPPSADKERGR</sequence>
<dbReference type="EMBL" id="JACXIZ010000044">
    <property type="protein sequence ID" value="MBD2847729.1"/>
    <property type="molecule type" value="Genomic_DNA"/>
</dbReference>
<dbReference type="Pfam" id="PF00672">
    <property type="entry name" value="HAMP"/>
    <property type="match status" value="1"/>
</dbReference>
<dbReference type="FunFam" id="1.10.287.130:FF:000001">
    <property type="entry name" value="Two-component sensor histidine kinase"/>
    <property type="match status" value="1"/>
</dbReference>
<dbReference type="InterPro" id="IPR003661">
    <property type="entry name" value="HisK_dim/P_dom"/>
</dbReference>
<dbReference type="PROSITE" id="PS50885">
    <property type="entry name" value="HAMP"/>
    <property type="match status" value="1"/>
</dbReference>
<evidence type="ECO:0000256" key="5">
    <source>
        <dbReference type="ARBA" id="ARBA00022553"/>
    </source>
</evidence>
<evidence type="ECO:0000313" key="19">
    <source>
        <dbReference type="Proteomes" id="UP000621560"/>
    </source>
</evidence>
<keyword evidence="11 15" id="KW-1133">Transmembrane helix</keyword>
<reference evidence="18" key="1">
    <citation type="submission" date="2020-09" db="EMBL/GenBank/DDBJ databases">
        <title>A novel bacterium of genus Paenibacillus, isolated from South China Sea.</title>
        <authorList>
            <person name="Huang H."/>
            <person name="Mo K."/>
            <person name="Hu Y."/>
        </authorList>
    </citation>
    <scope>NUCLEOTIDE SEQUENCE</scope>
    <source>
        <strain evidence="18">IB182496</strain>
    </source>
</reference>